<dbReference type="GeneTree" id="ENSGT00390000003839"/>
<dbReference type="PANTHER" id="PTHR33963">
    <property type="entry name" value="MKRN2 OPPOSITE STRAND PROTEIN"/>
    <property type="match status" value="1"/>
</dbReference>
<dbReference type="InterPro" id="IPR032016">
    <property type="entry name" value="MKRN2OS-like"/>
</dbReference>
<evidence type="ECO:0000313" key="3">
    <source>
        <dbReference type="Proteomes" id="UP000233100"/>
    </source>
</evidence>
<evidence type="ECO:0000313" key="2">
    <source>
        <dbReference type="Ensembl" id="ENSMFAP00000017543.2"/>
    </source>
</evidence>
<gene>
    <name evidence="2" type="primary">MKRN2OS</name>
</gene>
<protein>
    <submittedName>
        <fullName evidence="2">MKRN2 opposite strand</fullName>
    </submittedName>
</protein>
<evidence type="ECO:0000259" key="1">
    <source>
        <dbReference type="Pfam" id="PF16044"/>
    </source>
</evidence>
<sequence length="225" mass="25955">MDKLPLISSKREDQDMNWRRGETTRRVKCIAGDSEQDLGSRKLEDAPVSIANPFTNGHQEKCSFHLRPTQGTFLREYDGRSDLHVGITNTNGVVYNYSAHGVQRDGAGWEQSISIPLLQPHMYGMMEQWDKYLEDFSTSGTWLPHRYEEDHHNCYTYTLTFINCVLMAEGRQQLEKSEFTEKYIVPRTRLASKFITLYRAIREHGFYVTDCPQHEAQPPEGGGLC</sequence>
<organism evidence="2 3">
    <name type="scientific">Macaca fascicularis</name>
    <name type="common">Crab-eating macaque</name>
    <name type="synonym">Cynomolgus monkey</name>
    <dbReference type="NCBI Taxonomy" id="9541"/>
    <lineage>
        <taxon>Eukaryota</taxon>
        <taxon>Metazoa</taxon>
        <taxon>Chordata</taxon>
        <taxon>Craniata</taxon>
        <taxon>Vertebrata</taxon>
        <taxon>Euteleostomi</taxon>
        <taxon>Mammalia</taxon>
        <taxon>Eutheria</taxon>
        <taxon>Euarchontoglires</taxon>
        <taxon>Primates</taxon>
        <taxon>Haplorrhini</taxon>
        <taxon>Catarrhini</taxon>
        <taxon>Cercopithecidae</taxon>
        <taxon>Cercopithecinae</taxon>
        <taxon>Macaca</taxon>
    </lineage>
</organism>
<dbReference type="Proteomes" id="UP000233100">
    <property type="component" value="Chromosome 2"/>
</dbReference>
<proteinExistence type="predicted"/>
<keyword evidence="3" id="KW-1185">Reference proteome</keyword>
<dbReference type="Ensembl" id="ENSMFAT00000068085.2">
    <property type="protein sequence ID" value="ENSMFAP00000017543.2"/>
    <property type="gene ID" value="ENSMFAG00000031892.2"/>
</dbReference>
<reference evidence="2 3" key="1">
    <citation type="submission" date="2013-03" db="EMBL/GenBank/DDBJ databases">
        <authorList>
            <person name="Warren W."/>
            <person name="Wilson R.K."/>
        </authorList>
    </citation>
    <scope>NUCLEOTIDE SEQUENCE</scope>
</reference>
<dbReference type="AlphaFoldDB" id="A0A2K5UYJ3"/>
<reference evidence="2" key="3">
    <citation type="submission" date="2025-09" db="UniProtKB">
        <authorList>
            <consortium name="Ensembl"/>
        </authorList>
    </citation>
    <scope>IDENTIFICATION</scope>
</reference>
<name>A0A2K5UYJ3_MACFA</name>
<reference evidence="2" key="2">
    <citation type="submission" date="2025-08" db="UniProtKB">
        <authorList>
            <consortium name="Ensembl"/>
        </authorList>
    </citation>
    <scope>IDENTIFICATION</scope>
</reference>
<feature type="domain" description="MKRN2 opposite strand protein-like C-terminal" evidence="1">
    <location>
        <begin position="47"/>
        <end position="201"/>
    </location>
</feature>
<dbReference type="Bgee" id="ENSMFAG00000031892">
    <property type="expression patterns" value="Expressed in pituitary gland and 9 other cell types or tissues"/>
</dbReference>
<dbReference type="VEuPathDB" id="HostDB:ENSMFAG00000031892"/>
<accession>A0A2K5UYJ3</accession>
<dbReference type="PANTHER" id="PTHR33963:SF2">
    <property type="entry name" value="MKRN2 OPPOSITE STRAND PROTEIN"/>
    <property type="match status" value="1"/>
</dbReference>
<dbReference type="Pfam" id="PF16044">
    <property type="entry name" value="DUF4796_C"/>
    <property type="match status" value="1"/>
</dbReference>
<dbReference type="InterPro" id="IPR053921">
    <property type="entry name" value="MKRN2OS-like_C"/>
</dbReference>